<reference evidence="4" key="1">
    <citation type="submission" date="2016-09" db="EMBL/GenBank/DDBJ databases">
        <authorList>
            <person name="Wan X."/>
            <person name="Hou S."/>
        </authorList>
    </citation>
    <scope>NUCLEOTIDE SEQUENCE [LARGE SCALE GENOMIC DNA]</scope>
    <source>
        <strain evidence="4">KH87</strain>
    </source>
</reference>
<dbReference type="OrthoDB" id="5760405at2"/>
<dbReference type="Gene3D" id="1.25.40.10">
    <property type="entry name" value="Tetratricopeptide repeat domain"/>
    <property type="match status" value="1"/>
</dbReference>
<keyword evidence="1" id="KW-0175">Coiled coil</keyword>
<evidence type="ECO:0000313" key="3">
    <source>
        <dbReference type="EMBL" id="OEY70498.1"/>
    </source>
</evidence>
<dbReference type="EMBL" id="MKEK01000001">
    <property type="protein sequence ID" value="OEY70498.1"/>
    <property type="molecule type" value="Genomic_DNA"/>
</dbReference>
<protein>
    <recommendedName>
        <fullName evidence="5">Tetratricopeptide repeat-like domain-containing protein</fullName>
    </recommendedName>
</protein>
<dbReference type="Proteomes" id="UP000242258">
    <property type="component" value="Unassembled WGS sequence"/>
</dbReference>
<keyword evidence="4" id="KW-1185">Reference proteome</keyword>
<dbReference type="RefSeq" id="WP_070050052.1">
    <property type="nucleotide sequence ID" value="NZ_CBCSDO010000002.1"/>
</dbReference>
<dbReference type="InterPro" id="IPR011990">
    <property type="entry name" value="TPR-like_helical_dom_sf"/>
</dbReference>
<dbReference type="STRING" id="1628148.BI198_13685"/>
<gene>
    <name evidence="3" type="ORF">BI198_13685</name>
</gene>
<feature type="chain" id="PRO_5009200510" description="Tetratricopeptide repeat-like domain-containing protein" evidence="2">
    <location>
        <begin position="24"/>
        <end position="635"/>
    </location>
</feature>
<sequence length="635" mass="72718">MVRQLSWPLLAALLLVCSWVSNGSEQAGAVKASSTKSDITEKHYRQAAWQFYLQQPAAALEALQLAPSRDARTQLLEAGLYLQLDMPLHAATILQQVLEQPTDSQNALPQALRNIALLQFSRYQLETGNKIAAKQYLAQVNMTADKQYLGQQQLLSQLLHWPDISIPKTPDFNLLADQAEMPYIVSNQALIIAKQQPEVAQHWLAQLQTRLGHTVELSFWQQLFSGHWLTLNTPTGFSYPQAERAALVDYVQLSRAELYINSQDWAAADAILSQFPQNSVLSSNALALYRQILTEQRHIPTLLAVLQQQIKQQPYSVTAWQAATRIGEQLERNQQPEAALAAYRWADKYYQQQQYGLLREAKPIDVSQLAEPLTPWQQLQFSSDDQLHQLQQQSIMLQQHINQAPVRQARLARLQQVVDYKSAKQHSLLTSQLPAFHAQRQVLTQQVASLQQQIAEQAQQPSSLFLTQGELQQQLTTVQQAQGRLVQLQQHDSQKYQAHAQRLQRLSGLLLWQYQHDQADRLWQLSKQQQQLVLQLEQVSTKLHRLSQLGDGENRLQQQQQRLQNLSAQQQQLNMALLSNQQRKLAQLNQKLQQHRLLQSEQLQQLQRHNKQAMARMMEQLLTSASRLNEAKHAD</sequence>
<accession>A0A1E7Q8Y6</accession>
<evidence type="ECO:0000256" key="1">
    <source>
        <dbReference type="SAM" id="Coils"/>
    </source>
</evidence>
<organism evidence="3 4">
    <name type="scientific">Rheinheimera salexigens</name>
    <dbReference type="NCBI Taxonomy" id="1628148"/>
    <lineage>
        <taxon>Bacteria</taxon>
        <taxon>Pseudomonadati</taxon>
        <taxon>Pseudomonadota</taxon>
        <taxon>Gammaproteobacteria</taxon>
        <taxon>Chromatiales</taxon>
        <taxon>Chromatiaceae</taxon>
        <taxon>Rheinheimera</taxon>
    </lineage>
</organism>
<feature type="signal peptide" evidence="2">
    <location>
        <begin position="1"/>
        <end position="23"/>
    </location>
</feature>
<feature type="coiled-coil region" evidence="1">
    <location>
        <begin position="549"/>
        <end position="605"/>
    </location>
</feature>
<evidence type="ECO:0000313" key="4">
    <source>
        <dbReference type="Proteomes" id="UP000242258"/>
    </source>
</evidence>
<keyword evidence="2" id="KW-0732">Signal</keyword>
<feature type="coiled-coil region" evidence="1">
    <location>
        <begin position="440"/>
        <end position="491"/>
    </location>
</feature>
<evidence type="ECO:0000256" key="2">
    <source>
        <dbReference type="SAM" id="SignalP"/>
    </source>
</evidence>
<proteinExistence type="predicted"/>
<evidence type="ECO:0008006" key="5">
    <source>
        <dbReference type="Google" id="ProtNLM"/>
    </source>
</evidence>
<name>A0A1E7Q8Y6_9GAMM</name>
<comment type="caution">
    <text evidence="3">The sequence shown here is derived from an EMBL/GenBank/DDBJ whole genome shotgun (WGS) entry which is preliminary data.</text>
</comment>
<dbReference type="AlphaFoldDB" id="A0A1E7Q8Y6"/>